<dbReference type="Pfam" id="PF00535">
    <property type="entry name" value="Glycos_transf_2"/>
    <property type="match status" value="1"/>
</dbReference>
<gene>
    <name evidence="3" type="ORF">B4U37_20080</name>
</gene>
<protein>
    <recommendedName>
        <fullName evidence="2">Glycosyltransferase 2-like domain-containing protein</fullName>
    </recommendedName>
</protein>
<evidence type="ECO:0000313" key="3">
    <source>
        <dbReference type="EMBL" id="ART78200.1"/>
    </source>
</evidence>
<dbReference type="Proteomes" id="UP000195573">
    <property type="component" value="Chromosome"/>
</dbReference>
<evidence type="ECO:0000256" key="1">
    <source>
        <dbReference type="ARBA" id="ARBA00006739"/>
    </source>
</evidence>
<organism evidence="3 4">
    <name type="scientific">Sutcliffiella horikoshii</name>
    <dbReference type="NCBI Taxonomy" id="79883"/>
    <lineage>
        <taxon>Bacteria</taxon>
        <taxon>Bacillati</taxon>
        <taxon>Bacillota</taxon>
        <taxon>Bacilli</taxon>
        <taxon>Bacillales</taxon>
        <taxon>Bacillaceae</taxon>
        <taxon>Sutcliffiella</taxon>
    </lineage>
</organism>
<sequence>MVYGKHKIQSKLVLTTSCRWCYISNFTKKSNKDGLIMYMAKKVSIIIPSYKRADMLKKTIESALKQTYQNTEIIVVDDNSPNSEDRISTEKVMNLYLKIKKIKYIKHSKNKNGSAARNTGIKHSTGDYISFLDNDDEFLPDKIELQVKKLEELPNEYGICYTKFIRRKSGKLIDRGVENREGNLTREILMGTFYISSGSNMLLKRDVVLKIKGFNEKFQRRQDLEFLIRASKITKIAHVNKVCLIINKDDRQNTFKNIWDLENNKRQYLETFSDFIKELPLKDQEDIILSQSLLSSRYFIERKKLRDLIKYNEENNISNLLQFKHIMYLVKRKLLKQCYGFNI</sequence>
<dbReference type="SUPFAM" id="SSF53448">
    <property type="entry name" value="Nucleotide-diphospho-sugar transferases"/>
    <property type="match status" value="1"/>
</dbReference>
<dbReference type="InterPro" id="IPR029044">
    <property type="entry name" value="Nucleotide-diphossugar_trans"/>
</dbReference>
<name>A0ABN4ZIG9_9BACI</name>
<proteinExistence type="inferred from homology"/>
<dbReference type="PANTHER" id="PTHR22916">
    <property type="entry name" value="GLYCOSYLTRANSFERASE"/>
    <property type="match status" value="1"/>
</dbReference>
<comment type="similarity">
    <text evidence="1">Belongs to the glycosyltransferase 2 family.</text>
</comment>
<evidence type="ECO:0000313" key="4">
    <source>
        <dbReference type="Proteomes" id="UP000195573"/>
    </source>
</evidence>
<dbReference type="Gene3D" id="3.90.550.10">
    <property type="entry name" value="Spore Coat Polysaccharide Biosynthesis Protein SpsA, Chain A"/>
    <property type="match status" value="1"/>
</dbReference>
<evidence type="ECO:0000259" key="2">
    <source>
        <dbReference type="Pfam" id="PF00535"/>
    </source>
</evidence>
<accession>A0ABN4ZIG9</accession>
<dbReference type="PANTHER" id="PTHR22916:SF3">
    <property type="entry name" value="UDP-GLCNAC:BETAGAL BETA-1,3-N-ACETYLGLUCOSAMINYLTRANSFERASE-LIKE PROTEIN 1"/>
    <property type="match status" value="1"/>
</dbReference>
<dbReference type="CDD" id="cd00761">
    <property type="entry name" value="Glyco_tranf_GTA_type"/>
    <property type="match status" value="1"/>
</dbReference>
<dbReference type="EMBL" id="CP020880">
    <property type="protein sequence ID" value="ART78200.1"/>
    <property type="molecule type" value="Genomic_DNA"/>
</dbReference>
<dbReference type="InterPro" id="IPR001173">
    <property type="entry name" value="Glyco_trans_2-like"/>
</dbReference>
<feature type="domain" description="Glycosyltransferase 2-like" evidence="2">
    <location>
        <begin position="44"/>
        <end position="208"/>
    </location>
</feature>
<keyword evidence="4" id="KW-1185">Reference proteome</keyword>
<reference evidence="3 4" key="1">
    <citation type="submission" date="2017-04" db="EMBL/GenBank/DDBJ databases">
        <title>Complete Genome Sequence of the Bacillus horikoshii 20a strain from Cuatro Cienegas, Coahuila, Mexico.</title>
        <authorList>
            <person name="Zarza E."/>
            <person name="Alcaraz L.D."/>
            <person name="Aguilar-Salinas B."/>
            <person name="Islas A."/>
            <person name="Olmedo-Alvarez G."/>
        </authorList>
    </citation>
    <scope>NUCLEOTIDE SEQUENCE [LARGE SCALE GENOMIC DNA]</scope>
    <source>
        <strain evidence="3 4">20a</strain>
    </source>
</reference>